<reference evidence="1" key="1">
    <citation type="journal article" date="2021" name="Proc. Natl. Acad. Sci. U.S.A.">
        <title>A Catalog of Tens of Thousands of Viruses from Human Metagenomes Reveals Hidden Associations with Chronic Diseases.</title>
        <authorList>
            <person name="Tisza M.J."/>
            <person name="Buck C.B."/>
        </authorList>
    </citation>
    <scope>NUCLEOTIDE SEQUENCE</scope>
    <source>
        <strain evidence="1">CtzyE57</strain>
    </source>
</reference>
<organism evidence="1">
    <name type="scientific">Siphoviridae sp. ctzyE57</name>
    <dbReference type="NCBI Taxonomy" id="2827982"/>
    <lineage>
        <taxon>Viruses</taxon>
        <taxon>Duplodnaviria</taxon>
        <taxon>Heunggongvirae</taxon>
        <taxon>Uroviricota</taxon>
        <taxon>Caudoviricetes</taxon>
    </lineage>
</organism>
<dbReference type="EMBL" id="BK032592">
    <property type="protein sequence ID" value="DAF50153.1"/>
    <property type="molecule type" value="Genomic_DNA"/>
</dbReference>
<sequence length="123" mass="13933">MKCLERNKIDFYYALYNGRKRVLDDDGKPTGEWYTDYKTPRPIRASVSAARGDTSIEQFGAAVDYDRVIVTDDMNCPIDEHSVICLDVPVSYSGEQLIYDYIVRRVAKSLNSIAIAISRVNVS</sequence>
<protein>
    <submittedName>
        <fullName evidence="1">Uncharacterized protein</fullName>
    </submittedName>
</protein>
<accession>A0A8S5SGK1</accession>
<name>A0A8S5SGK1_9CAUD</name>
<proteinExistence type="predicted"/>
<evidence type="ECO:0000313" key="1">
    <source>
        <dbReference type="EMBL" id="DAF50153.1"/>
    </source>
</evidence>